<accession>A0ABD0M260</accession>
<evidence type="ECO:0000313" key="2">
    <source>
        <dbReference type="EMBL" id="KAK7505889.1"/>
    </source>
</evidence>
<feature type="compositionally biased region" description="Low complexity" evidence="1">
    <location>
        <begin position="89"/>
        <end position="102"/>
    </location>
</feature>
<comment type="caution">
    <text evidence="2">The sequence shown here is derived from an EMBL/GenBank/DDBJ whole genome shotgun (WGS) entry which is preliminary data.</text>
</comment>
<sequence length="114" mass="12230">MNGHKEGGEPSCGAFPDSIFGVAPTGSTIPGSMNTQEEGKKEATDEGSEDGDDVEENEGRDDQWEDTHSDFDMEVSSNQTEEETRTTRKSSGSSKRSGSLRTKPPPPLPSVVCH</sequence>
<reference evidence="2 3" key="1">
    <citation type="journal article" date="2023" name="Sci. Data">
        <title>Genome assembly of the Korean intertidal mud-creeper Batillaria attramentaria.</title>
        <authorList>
            <person name="Patra A.K."/>
            <person name="Ho P.T."/>
            <person name="Jun S."/>
            <person name="Lee S.J."/>
            <person name="Kim Y."/>
            <person name="Won Y.J."/>
        </authorList>
    </citation>
    <scope>NUCLEOTIDE SEQUENCE [LARGE SCALE GENOMIC DNA]</scope>
    <source>
        <strain evidence="2">Wonlab-2016</strain>
    </source>
</reference>
<gene>
    <name evidence="2" type="ORF">BaRGS_00002611</name>
</gene>
<dbReference type="AlphaFoldDB" id="A0ABD0M260"/>
<feature type="compositionally biased region" description="Pro residues" evidence="1">
    <location>
        <begin position="103"/>
        <end position="114"/>
    </location>
</feature>
<proteinExistence type="predicted"/>
<feature type="compositionally biased region" description="Acidic residues" evidence="1">
    <location>
        <begin position="45"/>
        <end position="59"/>
    </location>
</feature>
<keyword evidence="3" id="KW-1185">Reference proteome</keyword>
<evidence type="ECO:0000313" key="3">
    <source>
        <dbReference type="Proteomes" id="UP001519460"/>
    </source>
</evidence>
<feature type="region of interest" description="Disordered" evidence="1">
    <location>
        <begin position="1"/>
        <end position="114"/>
    </location>
</feature>
<dbReference type="EMBL" id="JACVVK020000008">
    <property type="protein sequence ID" value="KAK7505889.1"/>
    <property type="molecule type" value="Genomic_DNA"/>
</dbReference>
<organism evidence="2 3">
    <name type="scientific">Batillaria attramentaria</name>
    <dbReference type="NCBI Taxonomy" id="370345"/>
    <lineage>
        <taxon>Eukaryota</taxon>
        <taxon>Metazoa</taxon>
        <taxon>Spiralia</taxon>
        <taxon>Lophotrochozoa</taxon>
        <taxon>Mollusca</taxon>
        <taxon>Gastropoda</taxon>
        <taxon>Caenogastropoda</taxon>
        <taxon>Sorbeoconcha</taxon>
        <taxon>Cerithioidea</taxon>
        <taxon>Batillariidae</taxon>
        <taxon>Batillaria</taxon>
    </lineage>
</organism>
<protein>
    <submittedName>
        <fullName evidence="2">Uncharacterized protein</fullName>
    </submittedName>
</protein>
<feature type="compositionally biased region" description="Basic and acidic residues" evidence="1">
    <location>
        <begin position="60"/>
        <end position="71"/>
    </location>
</feature>
<dbReference type="Proteomes" id="UP001519460">
    <property type="component" value="Unassembled WGS sequence"/>
</dbReference>
<name>A0ABD0M260_9CAEN</name>
<evidence type="ECO:0000256" key="1">
    <source>
        <dbReference type="SAM" id="MobiDB-lite"/>
    </source>
</evidence>
<feature type="compositionally biased region" description="Polar residues" evidence="1">
    <location>
        <begin position="25"/>
        <end position="36"/>
    </location>
</feature>